<feature type="transmembrane region" description="Helical" evidence="1">
    <location>
        <begin position="35"/>
        <end position="55"/>
    </location>
</feature>
<keyword evidence="1" id="KW-0472">Membrane</keyword>
<feature type="transmembrane region" description="Helical" evidence="1">
    <location>
        <begin position="199"/>
        <end position="218"/>
    </location>
</feature>
<feature type="transmembrane region" description="Helical" evidence="1">
    <location>
        <begin position="108"/>
        <end position="128"/>
    </location>
</feature>
<dbReference type="Gene3D" id="1.20.1070.10">
    <property type="entry name" value="Rhodopsin 7-helix transmembrane proteins"/>
    <property type="match status" value="1"/>
</dbReference>
<reference evidence="3" key="1">
    <citation type="submission" date="2025-08" db="UniProtKB">
        <authorList>
            <consortium name="RefSeq"/>
        </authorList>
    </citation>
    <scope>IDENTIFICATION</scope>
</reference>
<evidence type="ECO:0000313" key="2">
    <source>
        <dbReference type="Proteomes" id="UP001652628"/>
    </source>
</evidence>
<feature type="transmembrane region" description="Helical" evidence="1">
    <location>
        <begin position="67"/>
        <end position="87"/>
    </location>
</feature>
<keyword evidence="2" id="KW-1185">Reference proteome</keyword>
<organism evidence="2 3">
    <name type="scientific">Drosophila suzukii</name>
    <name type="common">Spotted-wing drosophila fruit fly</name>
    <dbReference type="NCBI Taxonomy" id="28584"/>
    <lineage>
        <taxon>Eukaryota</taxon>
        <taxon>Metazoa</taxon>
        <taxon>Ecdysozoa</taxon>
        <taxon>Arthropoda</taxon>
        <taxon>Hexapoda</taxon>
        <taxon>Insecta</taxon>
        <taxon>Pterygota</taxon>
        <taxon>Neoptera</taxon>
        <taxon>Endopterygota</taxon>
        <taxon>Diptera</taxon>
        <taxon>Brachycera</taxon>
        <taxon>Muscomorpha</taxon>
        <taxon>Ephydroidea</taxon>
        <taxon>Drosophilidae</taxon>
        <taxon>Drosophila</taxon>
        <taxon>Sophophora</taxon>
    </lineage>
</organism>
<proteinExistence type="predicted"/>
<evidence type="ECO:0000313" key="3">
    <source>
        <dbReference type="RefSeq" id="XP_070852253.1"/>
    </source>
</evidence>
<name>A0ABM4TQL8_DROSZ</name>
<protein>
    <submittedName>
        <fullName evidence="3">Probable G-protein coupled receptor Mth-like 12 isoform X1</fullName>
    </submittedName>
</protein>
<dbReference type="GeneID" id="136116911"/>
<dbReference type="PANTHER" id="PTHR47154:SF2">
    <property type="entry name" value="G-PROTEIN COUPLED RECEPTOR MTH-RELATED"/>
    <property type="match status" value="1"/>
</dbReference>
<accession>A0ABM4TQL8</accession>
<feature type="transmembrane region" description="Helical" evidence="1">
    <location>
        <begin position="6"/>
        <end position="28"/>
    </location>
</feature>
<keyword evidence="1" id="KW-0812">Transmembrane</keyword>
<keyword evidence="1" id="KW-1133">Transmembrane helix</keyword>
<dbReference type="PANTHER" id="PTHR47154">
    <property type="entry name" value="G-PROTEIN COUPLED RECEPTOR MTH-RELATED"/>
    <property type="match status" value="1"/>
</dbReference>
<feature type="transmembrane region" description="Helical" evidence="1">
    <location>
        <begin position="224"/>
        <end position="245"/>
    </location>
</feature>
<gene>
    <name evidence="3" type="primary">LOC136116911</name>
</gene>
<dbReference type="Proteomes" id="UP001652628">
    <property type="component" value="Chromosome 3"/>
</dbReference>
<sequence length="275" mass="31542">MASVNYGAVVVPISLTCIILTIAAYLYVKELRNTLGKCVISCLFSIFMWQSLILAQMWSSAPESVRVVSFIFSFAHSMWLSVISYHLSWPYKSVNGEEHSFLFRAYNVFVWVPTAVLLGSPALIYNLYGESNIVFDFLACAFLAFIISNFFNSTVLILTINHILKLKRQTVKLRQRDGETTTCLNLDSEIHSYLYCRRILFVIVLPWFTLIGYISTLIGFRHPVLYVVGFINASYGIWYFILLILNRYTLRLLMDRFRGSPNKQFVGAQMVNNPA</sequence>
<dbReference type="RefSeq" id="XP_070852253.1">
    <property type="nucleotide sequence ID" value="XM_070996152.1"/>
</dbReference>
<evidence type="ECO:0000256" key="1">
    <source>
        <dbReference type="SAM" id="Phobius"/>
    </source>
</evidence>
<feature type="transmembrane region" description="Helical" evidence="1">
    <location>
        <begin position="134"/>
        <end position="164"/>
    </location>
</feature>
<dbReference type="InterPro" id="IPR051384">
    <property type="entry name" value="Mth_GPCR"/>
</dbReference>